<dbReference type="AlphaFoldDB" id="B0DR74"/>
<accession>B0DR74</accession>
<evidence type="ECO:0000256" key="1">
    <source>
        <dbReference type="SAM" id="Phobius"/>
    </source>
</evidence>
<evidence type="ECO:0000313" key="2">
    <source>
        <dbReference type="EMBL" id="EDR02952.1"/>
    </source>
</evidence>
<sequence length="216" mass="23848">MSSFQNFQPTPLFFLLVGGYGMLLTLSAVFLHYNLLRNPVLSLSFQLSLLILQPILLGLFARLCCRHPFRLLAEIIFIGHAYILARSERLWPSSIITSLPSVPQNTAIVLFLVIGDITFKVLHRATAGSREQTPPTFVEIFMTYGRRFGLQMLALGRHVVDITKTVMDFAAEVGRALYAIVGDASSTGQSDVELGDHVDSLLSAEEHGNIGARESN</sequence>
<keyword evidence="1" id="KW-0812">Transmembrane</keyword>
<dbReference type="Proteomes" id="UP000001194">
    <property type="component" value="Unassembled WGS sequence"/>
</dbReference>
<dbReference type="HOGENOM" id="CLU_1277810_0_0_1"/>
<dbReference type="EMBL" id="DS547127">
    <property type="protein sequence ID" value="EDR02952.1"/>
    <property type="molecule type" value="Genomic_DNA"/>
</dbReference>
<proteinExistence type="predicted"/>
<name>B0DR74_LACBS</name>
<keyword evidence="3" id="KW-1185">Reference proteome</keyword>
<protein>
    <submittedName>
        <fullName evidence="2">Predicted protein</fullName>
    </submittedName>
</protein>
<feature type="transmembrane region" description="Helical" evidence="1">
    <location>
        <begin position="12"/>
        <end position="33"/>
    </location>
</feature>
<organism evidence="3">
    <name type="scientific">Laccaria bicolor (strain S238N-H82 / ATCC MYA-4686)</name>
    <name type="common">Bicoloured deceiver</name>
    <name type="synonym">Laccaria laccata var. bicolor</name>
    <dbReference type="NCBI Taxonomy" id="486041"/>
    <lineage>
        <taxon>Eukaryota</taxon>
        <taxon>Fungi</taxon>
        <taxon>Dikarya</taxon>
        <taxon>Basidiomycota</taxon>
        <taxon>Agaricomycotina</taxon>
        <taxon>Agaricomycetes</taxon>
        <taxon>Agaricomycetidae</taxon>
        <taxon>Agaricales</taxon>
        <taxon>Agaricineae</taxon>
        <taxon>Hydnangiaceae</taxon>
        <taxon>Laccaria</taxon>
    </lineage>
</organism>
<evidence type="ECO:0000313" key="3">
    <source>
        <dbReference type="Proteomes" id="UP000001194"/>
    </source>
</evidence>
<dbReference type="KEGG" id="lbc:LACBIDRAFT_307858"/>
<gene>
    <name evidence="2" type="ORF">LACBIDRAFT_307858</name>
</gene>
<dbReference type="InParanoid" id="B0DR74"/>
<reference evidence="2 3" key="1">
    <citation type="journal article" date="2008" name="Nature">
        <title>The genome of Laccaria bicolor provides insights into mycorrhizal symbiosis.</title>
        <authorList>
            <person name="Martin F."/>
            <person name="Aerts A."/>
            <person name="Ahren D."/>
            <person name="Brun A."/>
            <person name="Danchin E.G.J."/>
            <person name="Duchaussoy F."/>
            <person name="Gibon J."/>
            <person name="Kohler A."/>
            <person name="Lindquist E."/>
            <person name="Pereda V."/>
            <person name="Salamov A."/>
            <person name="Shapiro H.J."/>
            <person name="Wuyts J."/>
            <person name="Blaudez D."/>
            <person name="Buee M."/>
            <person name="Brokstein P."/>
            <person name="Canbaeck B."/>
            <person name="Cohen D."/>
            <person name="Courty P.E."/>
            <person name="Coutinho P.M."/>
            <person name="Delaruelle C."/>
            <person name="Detter J.C."/>
            <person name="Deveau A."/>
            <person name="DiFazio S."/>
            <person name="Duplessis S."/>
            <person name="Fraissinet-Tachet L."/>
            <person name="Lucic E."/>
            <person name="Frey-Klett P."/>
            <person name="Fourrey C."/>
            <person name="Feussner I."/>
            <person name="Gay G."/>
            <person name="Grimwood J."/>
            <person name="Hoegger P.J."/>
            <person name="Jain P."/>
            <person name="Kilaru S."/>
            <person name="Labbe J."/>
            <person name="Lin Y.C."/>
            <person name="Legue V."/>
            <person name="Le Tacon F."/>
            <person name="Marmeisse R."/>
            <person name="Melayah D."/>
            <person name="Montanini B."/>
            <person name="Muratet M."/>
            <person name="Nehls U."/>
            <person name="Niculita-Hirzel H."/>
            <person name="Oudot-Le Secq M.P."/>
            <person name="Peter M."/>
            <person name="Quesneville H."/>
            <person name="Rajashekar B."/>
            <person name="Reich M."/>
            <person name="Rouhier N."/>
            <person name="Schmutz J."/>
            <person name="Yin T."/>
            <person name="Chalot M."/>
            <person name="Henrissat B."/>
            <person name="Kuees U."/>
            <person name="Lucas S."/>
            <person name="Van de Peer Y."/>
            <person name="Podila G.K."/>
            <person name="Polle A."/>
            <person name="Pukkila P.J."/>
            <person name="Richardson P.M."/>
            <person name="Rouze P."/>
            <person name="Sanders I.R."/>
            <person name="Stajich J.E."/>
            <person name="Tunlid A."/>
            <person name="Tuskan G."/>
            <person name="Grigoriev I.V."/>
        </authorList>
    </citation>
    <scope>NUCLEOTIDE SEQUENCE [LARGE SCALE GENOMIC DNA]</scope>
    <source>
        <strain evidence="3">S238N-H82 / ATCC MYA-4686</strain>
    </source>
</reference>
<keyword evidence="1" id="KW-0472">Membrane</keyword>
<dbReference type="RefSeq" id="XP_001886375.1">
    <property type="nucleotide sequence ID" value="XM_001886340.1"/>
</dbReference>
<dbReference type="GeneID" id="6082014"/>
<keyword evidence="1" id="KW-1133">Transmembrane helix</keyword>
<feature type="transmembrane region" description="Helical" evidence="1">
    <location>
        <begin position="39"/>
        <end position="61"/>
    </location>
</feature>